<evidence type="ECO:0000313" key="1">
    <source>
        <dbReference type="EMBL" id="JAD16105.1"/>
    </source>
</evidence>
<reference evidence="1" key="2">
    <citation type="journal article" date="2015" name="Data Brief">
        <title>Shoot transcriptome of the giant reed, Arundo donax.</title>
        <authorList>
            <person name="Barrero R.A."/>
            <person name="Guerrero F.D."/>
            <person name="Moolhuijzen P."/>
            <person name="Goolsby J.A."/>
            <person name="Tidwell J."/>
            <person name="Bellgard S.E."/>
            <person name="Bellgard M.I."/>
        </authorList>
    </citation>
    <scope>NUCLEOTIDE SEQUENCE</scope>
    <source>
        <tissue evidence="1">Shoot tissue taken approximately 20 cm above the soil surface</tissue>
    </source>
</reference>
<sequence>MPNTKILMSDAQCLLWRGLGLPTK</sequence>
<dbReference type="AlphaFoldDB" id="A0A0A8XU00"/>
<dbReference type="EMBL" id="GBRH01281790">
    <property type="protein sequence ID" value="JAD16105.1"/>
    <property type="molecule type" value="Transcribed_RNA"/>
</dbReference>
<protein>
    <submittedName>
        <fullName evidence="1">Uncharacterized protein</fullName>
    </submittedName>
</protein>
<reference evidence="1" key="1">
    <citation type="submission" date="2014-09" db="EMBL/GenBank/DDBJ databases">
        <authorList>
            <person name="Magalhaes I.L.F."/>
            <person name="Oliveira U."/>
            <person name="Santos F.R."/>
            <person name="Vidigal T.H.D.A."/>
            <person name="Brescovit A.D."/>
            <person name="Santos A.J."/>
        </authorList>
    </citation>
    <scope>NUCLEOTIDE SEQUENCE</scope>
    <source>
        <tissue evidence="1">Shoot tissue taken approximately 20 cm above the soil surface</tissue>
    </source>
</reference>
<accession>A0A0A8XU00</accession>
<organism evidence="1">
    <name type="scientific">Arundo donax</name>
    <name type="common">Giant reed</name>
    <name type="synonym">Donax arundinaceus</name>
    <dbReference type="NCBI Taxonomy" id="35708"/>
    <lineage>
        <taxon>Eukaryota</taxon>
        <taxon>Viridiplantae</taxon>
        <taxon>Streptophyta</taxon>
        <taxon>Embryophyta</taxon>
        <taxon>Tracheophyta</taxon>
        <taxon>Spermatophyta</taxon>
        <taxon>Magnoliopsida</taxon>
        <taxon>Liliopsida</taxon>
        <taxon>Poales</taxon>
        <taxon>Poaceae</taxon>
        <taxon>PACMAD clade</taxon>
        <taxon>Arundinoideae</taxon>
        <taxon>Arundineae</taxon>
        <taxon>Arundo</taxon>
    </lineage>
</organism>
<proteinExistence type="predicted"/>
<name>A0A0A8XU00_ARUDO</name>